<sequence>MIGDGFNSIWFVGCGNMGGAILQAWLDNGLDSAKVTIVKPHQSPLPGGLQSQPDYPKGVSPDLVMLAMKPYQLDDVAADLAPLVGDNTHVVSVLAGTEIAILRKAFPRAGKIIRLMPNMAVTVAKSPMILISETDEVALKNQMDQLFSPLGPPEWLENEDQMHLATALSGSGPAFLFRFIDALSVSAAGLGMNKDQAARLALAMVDGAATLAAGSDDSPGELADQVASPNGVTRKGLDVLDADGRVNQLLHDVLKAAMERNREMAEEAKA</sequence>
<evidence type="ECO:0000256" key="4">
    <source>
        <dbReference type="ARBA" id="ARBA00023002"/>
    </source>
</evidence>
<comment type="catalytic activity">
    <reaction evidence="5">
        <text>(R)-pantoate + NADP(+) = 2-dehydropantoate + NADPH + H(+)</text>
        <dbReference type="Rhea" id="RHEA:16233"/>
        <dbReference type="ChEBI" id="CHEBI:11561"/>
        <dbReference type="ChEBI" id="CHEBI:15378"/>
        <dbReference type="ChEBI" id="CHEBI:15980"/>
        <dbReference type="ChEBI" id="CHEBI:57783"/>
        <dbReference type="ChEBI" id="CHEBI:58349"/>
        <dbReference type="EC" id="1.1.1.169"/>
    </reaction>
</comment>
<comment type="similarity">
    <text evidence="2 6">Belongs to the pyrroline-5-carboxylate reductase family.</text>
</comment>
<evidence type="ECO:0000313" key="9">
    <source>
        <dbReference type="EMBL" id="GAA0465909.1"/>
    </source>
</evidence>
<dbReference type="InterPro" id="IPR013332">
    <property type="entry name" value="KPR_N"/>
</dbReference>
<keyword evidence="4 6" id="KW-0560">Oxidoreductase</keyword>
<keyword evidence="6" id="KW-0963">Cytoplasm</keyword>
<organism evidence="9 10">
    <name type="scientific">Parasphingorhabdus litoris</name>
    <dbReference type="NCBI Taxonomy" id="394733"/>
    <lineage>
        <taxon>Bacteria</taxon>
        <taxon>Pseudomonadati</taxon>
        <taxon>Pseudomonadota</taxon>
        <taxon>Alphaproteobacteria</taxon>
        <taxon>Sphingomonadales</taxon>
        <taxon>Sphingomonadaceae</taxon>
        <taxon>Parasphingorhabdus</taxon>
    </lineage>
</organism>
<dbReference type="PIRSF" id="PIRSF000193">
    <property type="entry name" value="Pyrrol-5-carb_rd"/>
    <property type="match status" value="1"/>
</dbReference>
<dbReference type="PROSITE" id="PS00521">
    <property type="entry name" value="P5CR"/>
    <property type="match status" value="1"/>
</dbReference>
<feature type="domain" description="Ketopantoate reductase N-terminal" evidence="7">
    <location>
        <begin position="52"/>
        <end position="112"/>
    </location>
</feature>
<dbReference type="PANTHER" id="PTHR11645">
    <property type="entry name" value="PYRROLINE-5-CARBOXYLATE REDUCTASE"/>
    <property type="match status" value="1"/>
</dbReference>
<dbReference type="InterPro" id="IPR029036">
    <property type="entry name" value="P5CR_dimer"/>
</dbReference>
<protein>
    <recommendedName>
        <fullName evidence="6">Pyrroline-5-carboxylate reductase</fullName>
        <shortName evidence="6">P5C reductase</shortName>
        <shortName evidence="6">P5CR</shortName>
        <ecNumber evidence="6">1.5.1.2</ecNumber>
    </recommendedName>
    <alternativeName>
        <fullName evidence="6">PCA reductase</fullName>
    </alternativeName>
</protein>
<comment type="catalytic activity">
    <reaction evidence="6">
        <text>L-proline + NADP(+) = (S)-1-pyrroline-5-carboxylate + NADPH + 2 H(+)</text>
        <dbReference type="Rhea" id="RHEA:14109"/>
        <dbReference type="ChEBI" id="CHEBI:15378"/>
        <dbReference type="ChEBI" id="CHEBI:17388"/>
        <dbReference type="ChEBI" id="CHEBI:57783"/>
        <dbReference type="ChEBI" id="CHEBI:58349"/>
        <dbReference type="ChEBI" id="CHEBI:60039"/>
        <dbReference type="EC" id="1.5.1.2"/>
    </reaction>
</comment>
<dbReference type="RefSeq" id="WP_229954130.1">
    <property type="nucleotide sequence ID" value="NZ_BAAAEM010000002.1"/>
</dbReference>
<feature type="domain" description="Pyrroline-5-carboxylate reductase dimerisation" evidence="8">
    <location>
        <begin position="159"/>
        <end position="264"/>
    </location>
</feature>
<reference evidence="9 10" key="1">
    <citation type="journal article" date="2019" name="Int. J. Syst. Evol. Microbiol.">
        <title>The Global Catalogue of Microorganisms (GCM) 10K type strain sequencing project: providing services to taxonomists for standard genome sequencing and annotation.</title>
        <authorList>
            <consortium name="The Broad Institute Genomics Platform"/>
            <consortium name="The Broad Institute Genome Sequencing Center for Infectious Disease"/>
            <person name="Wu L."/>
            <person name="Ma J."/>
        </authorList>
    </citation>
    <scope>NUCLEOTIDE SEQUENCE [LARGE SCALE GENOMIC DNA]</scope>
    <source>
        <strain evidence="9 10">JCM 14162</strain>
    </source>
</reference>
<comment type="function">
    <text evidence="6">Catalyzes the reduction of 1-pyrroline-5-carboxylate (PCA) to L-proline.</text>
</comment>
<dbReference type="SUPFAM" id="SSF48179">
    <property type="entry name" value="6-phosphogluconate dehydrogenase C-terminal domain-like"/>
    <property type="match status" value="1"/>
</dbReference>
<evidence type="ECO:0000256" key="1">
    <source>
        <dbReference type="ARBA" id="ARBA00004994"/>
    </source>
</evidence>
<evidence type="ECO:0000256" key="2">
    <source>
        <dbReference type="ARBA" id="ARBA00005525"/>
    </source>
</evidence>
<dbReference type="Gene3D" id="3.40.50.720">
    <property type="entry name" value="NAD(P)-binding Rossmann-like Domain"/>
    <property type="match status" value="1"/>
</dbReference>
<keyword evidence="6" id="KW-0028">Amino-acid biosynthesis</keyword>
<comment type="caution">
    <text evidence="9">The sequence shown here is derived from an EMBL/GenBank/DDBJ whole genome shotgun (WGS) entry which is preliminary data.</text>
</comment>
<comment type="pathway">
    <text evidence="1">Cofactor biosynthesis; (R)-pantothenate biosynthesis; (R)-pantoate from 3-methyl-2-oxobutanoate: step 2/2.</text>
</comment>
<dbReference type="SUPFAM" id="SSF51735">
    <property type="entry name" value="NAD(P)-binding Rossmann-fold domains"/>
    <property type="match status" value="1"/>
</dbReference>
<name>A0ABN1A2E5_9SPHN</name>
<comment type="pathway">
    <text evidence="6">Amino-acid biosynthesis; L-proline biosynthesis; L-proline from L-glutamate 5-semialdehyde: step 1/1.</text>
</comment>
<evidence type="ECO:0000313" key="10">
    <source>
        <dbReference type="Proteomes" id="UP001500713"/>
    </source>
</evidence>
<dbReference type="EMBL" id="BAAAEM010000002">
    <property type="protein sequence ID" value="GAA0465909.1"/>
    <property type="molecule type" value="Genomic_DNA"/>
</dbReference>
<dbReference type="Gene3D" id="1.10.3730.10">
    <property type="entry name" value="ProC C-terminal domain-like"/>
    <property type="match status" value="1"/>
</dbReference>
<dbReference type="Pfam" id="PF14748">
    <property type="entry name" value="P5CR_dimer"/>
    <property type="match status" value="1"/>
</dbReference>
<evidence type="ECO:0000259" key="7">
    <source>
        <dbReference type="Pfam" id="PF02558"/>
    </source>
</evidence>
<evidence type="ECO:0000256" key="5">
    <source>
        <dbReference type="ARBA" id="ARBA00048793"/>
    </source>
</evidence>
<dbReference type="Pfam" id="PF02558">
    <property type="entry name" value="ApbA"/>
    <property type="match status" value="1"/>
</dbReference>
<dbReference type="PANTHER" id="PTHR11645:SF0">
    <property type="entry name" value="PYRROLINE-5-CARBOXYLATE REDUCTASE 3"/>
    <property type="match status" value="1"/>
</dbReference>
<proteinExistence type="inferred from homology"/>
<evidence type="ECO:0000256" key="3">
    <source>
        <dbReference type="ARBA" id="ARBA00022655"/>
    </source>
</evidence>
<accession>A0ABN1A2E5</accession>
<dbReference type="HAMAP" id="MF_01925">
    <property type="entry name" value="P5C_reductase"/>
    <property type="match status" value="1"/>
</dbReference>
<dbReference type="InterPro" id="IPR008927">
    <property type="entry name" value="6-PGluconate_DH-like_C_sf"/>
</dbReference>
<dbReference type="InterPro" id="IPR000304">
    <property type="entry name" value="Pyrroline-COOH_reductase"/>
</dbReference>
<keyword evidence="3" id="KW-0566">Pantothenate biosynthesis</keyword>
<dbReference type="InterPro" id="IPR036291">
    <property type="entry name" value="NAD(P)-bd_dom_sf"/>
</dbReference>
<evidence type="ECO:0000256" key="6">
    <source>
        <dbReference type="HAMAP-Rule" id="MF_01925"/>
    </source>
</evidence>
<gene>
    <name evidence="6 9" type="primary">proC</name>
    <name evidence="9" type="ORF">GCM10009096_03200</name>
</gene>
<keyword evidence="10" id="KW-1185">Reference proteome</keyword>
<keyword evidence="6" id="KW-0521">NADP</keyword>
<comment type="subcellular location">
    <subcellularLocation>
        <location evidence="6">Cytoplasm</location>
    </subcellularLocation>
</comment>
<comment type="catalytic activity">
    <reaction evidence="6">
        <text>L-proline + NAD(+) = (S)-1-pyrroline-5-carboxylate + NADH + 2 H(+)</text>
        <dbReference type="Rhea" id="RHEA:14105"/>
        <dbReference type="ChEBI" id="CHEBI:15378"/>
        <dbReference type="ChEBI" id="CHEBI:17388"/>
        <dbReference type="ChEBI" id="CHEBI:57540"/>
        <dbReference type="ChEBI" id="CHEBI:57945"/>
        <dbReference type="ChEBI" id="CHEBI:60039"/>
        <dbReference type="EC" id="1.5.1.2"/>
    </reaction>
</comment>
<dbReference type="InterPro" id="IPR053790">
    <property type="entry name" value="P5CR-like_CS"/>
</dbReference>
<dbReference type="Proteomes" id="UP001500713">
    <property type="component" value="Unassembled WGS sequence"/>
</dbReference>
<dbReference type="EC" id="1.5.1.2" evidence="6"/>
<keyword evidence="6" id="KW-0641">Proline biosynthesis</keyword>
<evidence type="ECO:0000259" key="8">
    <source>
        <dbReference type="Pfam" id="PF14748"/>
    </source>
</evidence>